<dbReference type="SUPFAM" id="SSF53335">
    <property type="entry name" value="S-adenosyl-L-methionine-dependent methyltransferases"/>
    <property type="match status" value="1"/>
</dbReference>
<evidence type="ECO:0000259" key="4">
    <source>
        <dbReference type="Pfam" id="PF01555"/>
    </source>
</evidence>
<keyword evidence="2 5" id="KW-0489">Methyltransferase</keyword>
<dbReference type="Gene3D" id="3.40.50.150">
    <property type="entry name" value="Vaccinia Virus protein VP39"/>
    <property type="match status" value="2"/>
</dbReference>
<protein>
    <submittedName>
        <fullName evidence="5">DNA methylase</fullName>
    </submittedName>
</protein>
<comment type="similarity">
    <text evidence="1">Belongs to the N(4)/N(6)-methyltransferase family.</text>
</comment>
<evidence type="ECO:0000256" key="2">
    <source>
        <dbReference type="ARBA" id="ARBA00022603"/>
    </source>
</evidence>
<keyword evidence="3" id="KW-0808">Transferase</keyword>
<dbReference type="GO" id="GO:0032259">
    <property type="term" value="P:methylation"/>
    <property type="evidence" value="ECO:0007669"/>
    <property type="project" value="UniProtKB-KW"/>
</dbReference>
<dbReference type="PANTHER" id="PTHR13370:SF3">
    <property type="entry name" value="TRNA (GUANINE(10)-N2)-METHYLTRANSFERASE HOMOLOG"/>
    <property type="match status" value="1"/>
</dbReference>
<evidence type="ECO:0000256" key="1">
    <source>
        <dbReference type="ARBA" id="ARBA00006594"/>
    </source>
</evidence>
<dbReference type="EMBL" id="MH779504">
    <property type="protein sequence ID" value="AYD83927.1"/>
    <property type="molecule type" value="Genomic_DNA"/>
</dbReference>
<gene>
    <name evidence="5" type="primary">67</name>
    <name evidence="5" type="ORF">SEA_GETALONG_67</name>
</gene>
<dbReference type="InterPro" id="IPR002941">
    <property type="entry name" value="DNA_methylase_N4/N6"/>
</dbReference>
<dbReference type="Pfam" id="PF01555">
    <property type="entry name" value="N6_N4_Mtase"/>
    <property type="match status" value="1"/>
</dbReference>
<accession>A0A386KHY4</accession>
<dbReference type="PANTHER" id="PTHR13370">
    <property type="entry name" value="RNA METHYLASE-RELATED"/>
    <property type="match status" value="1"/>
</dbReference>
<reference evidence="5 6" key="1">
    <citation type="submission" date="2018-08" db="EMBL/GenBank/DDBJ databases">
        <authorList>
            <person name="King R.A."/>
            <person name="Ngong N.B."/>
            <person name="Xu E.M."/>
            <person name="Austin H.D."/>
            <person name="Shervin T.J."/>
            <person name="Anderson J.K."/>
            <person name="Watkins T.N."/>
            <person name="Gaffney B.L."/>
            <person name="Staples A.K."/>
            <person name="Rinehart C.A."/>
            <person name="Rowland N.S."/>
            <person name="Garlena R.A."/>
            <person name="Russell D.A."/>
            <person name="Pope W.H."/>
            <person name="Jacobs-Sera D."/>
            <person name="Hendrix R.W."/>
            <person name="Hatfull G.F."/>
        </authorList>
    </citation>
    <scope>NUCLEOTIDE SEQUENCE [LARGE SCALE GENOMIC DNA]</scope>
</reference>
<evidence type="ECO:0000313" key="5">
    <source>
        <dbReference type="EMBL" id="AYD83927.1"/>
    </source>
</evidence>
<organism evidence="5 6">
    <name type="scientific">Gordonia phage Getalong</name>
    <dbReference type="NCBI Taxonomy" id="2315531"/>
    <lineage>
        <taxon>Viruses</taxon>
        <taxon>Duplodnaviria</taxon>
        <taxon>Heunggongvirae</taxon>
        <taxon>Uroviricota</taxon>
        <taxon>Caudoviricetes</taxon>
        <taxon>Langleyhallvirinae</taxon>
        <taxon>Getalongvirus</taxon>
        <taxon>Getalongvirus getalong</taxon>
    </lineage>
</organism>
<dbReference type="RefSeq" id="YP_009814180.1">
    <property type="nucleotide sequence ID" value="NC_048083.1"/>
</dbReference>
<dbReference type="InterPro" id="IPR001091">
    <property type="entry name" value="RM_Methyltransferase"/>
</dbReference>
<dbReference type="PROSITE" id="PS00092">
    <property type="entry name" value="N6_MTASE"/>
    <property type="match status" value="1"/>
</dbReference>
<dbReference type="GO" id="GO:0009007">
    <property type="term" value="F:site-specific DNA-methyltransferase (adenine-specific) activity"/>
    <property type="evidence" value="ECO:0007669"/>
    <property type="project" value="TreeGrafter"/>
</dbReference>
<evidence type="ECO:0000313" key="6">
    <source>
        <dbReference type="Proteomes" id="UP000278586"/>
    </source>
</evidence>
<proteinExistence type="inferred from homology"/>
<dbReference type="PRINTS" id="PR00508">
    <property type="entry name" value="S21N4MTFRASE"/>
</dbReference>
<keyword evidence="6" id="KW-1185">Reference proteome</keyword>
<dbReference type="KEGG" id="vg:55005301"/>
<dbReference type="InterPro" id="IPR002052">
    <property type="entry name" value="DNA_methylase_N6_adenine_CS"/>
</dbReference>
<feature type="domain" description="DNA methylase N-4/N-6" evidence="4">
    <location>
        <begin position="138"/>
        <end position="196"/>
    </location>
</feature>
<sequence length="212" mass="23240">MSGPYYQDDLVTLYHGDCLDITDWLQADVLVTDPPYGMAHSSGWKSRPIANDETTEARDAVLGKWGPRPALMFGRWSVARPDSVRARLIWDKGEWPGMGDLKFPWGPSDEEIYILGDGWTGTREGTVIRVNRLTGGAVDHPTPKPIPLMERLIAKCPPGAIADPFAGSGSTLVAAANQGRRVIGVELEERYCELIAKRLSNQTMALDFGDAS</sequence>
<dbReference type="GO" id="GO:0008170">
    <property type="term" value="F:N-methyltransferase activity"/>
    <property type="evidence" value="ECO:0007669"/>
    <property type="project" value="InterPro"/>
</dbReference>
<dbReference type="InterPro" id="IPR029063">
    <property type="entry name" value="SAM-dependent_MTases_sf"/>
</dbReference>
<evidence type="ECO:0000256" key="3">
    <source>
        <dbReference type="ARBA" id="ARBA00022679"/>
    </source>
</evidence>
<dbReference type="GeneID" id="55005301"/>
<dbReference type="Proteomes" id="UP000278586">
    <property type="component" value="Segment"/>
</dbReference>
<name>A0A386KHY4_9CAUD</name>
<dbReference type="GO" id="GO:0003677">
    <property type="term" value="F:DNA binding"/>
    <property type="evidence" value="ECO:0007669"/>
    <property type="project" value="InterPro"/>
</dbReference>